<feature type="transmembrane region" description="Helical" evidence="7">
    <location>
        <begin position="68"/>
        <end position="91"/>
    </location>
</feature>
<evidence type="ECO:0000256" key="7">
    <source>
        <dbReference type="RuleBase" id="RU368015"/>
    </source>
</evidence>
<dbReference type="InterPro" id="IPR037185">
    <property type="entry name" value="EmrE-like"/>
</dbReference>
<evidence type="ECO:0000256" key="2">
    <source>
        <dbReference type="ARBA" id="ARBA00006213"/>
    </source>
</evidence>
<proteinExistence type="inferred from homology"/>
<evidence type="ECO:0000256" key="3">
    <source>
        <dbReference type="ARBA" id="ARBA00022448"/>
    </source>
</evidence>
<feature type="transmembrane region" description="Helical" evidence="7">
    <location>
        <begin position="142"/>
        <end position="160"/>
    </location>
</feature>
<organism evidence="8 9">
    <name type="scientific">Camelina sativa</name>
    <name type="common">False flax</name>
    <name type="synonym">Myagrum sativum</name>
    <dbReference type="NCBI Taxonomy" id="90675"/>
    <lineage>
        <taxon>Eukaryota</taxon>
        <taxon>Viridiplantae</taxon>
        <taxon>Streptophyta</taxon>
        <taxon>Embryophyta</taxon>
        <taxon>Tracheophyta</taxon>
        <taxon>Spermatophyta</taxon>
        <taxon>Magnoliopsida</taxon>
        <taxon>eudicotyledons</taxon>
        <taxon>Gunneridae</taxon>
        <taxon>Pentapetalae</taxon>
        <taxon>rosids</taxon>
        <taxon>malvids</taxon>
        <taxon>Brassicales</taxon>
        <taxon>Brassicaceae</taxon>
        <taxon>Camelineae</taxon>
        <taxon>Camelina</taxon>
    </lineage>
</organism>
<dbReference type="Proteomes" id="UP000694864">
    <property type="component" value="Chromosome 5"/>
</dbReference>
<feature type="transmembrane region" description="Helical" evidence="7">
    <location>
        <begin position="36"/>
        <end position="56"/>
    </location>
</feature>
<comment type="similarity">
    <text evidence="2 7">Belongs to the purine permeases (TC 2.A.7.14) family.</text>
</comment>
<feature type="transmembrane region" description="Helical" evidence="7">
    <location>
        <begin position="310"/>
        <end position="327"/>
    </location>
</feature>
<dbReference type="RefSeq" id="XP_010509840.1">
    <property type="nucleotide sequence ID" value="XM_010511538.1"/>
</dbReference>
<reference evidence="8" key="1">
    <citation type="journal article" date="2014" name="Nat. Commun.">
        <title>The emerging biofuel crop Camelina sativa retains a highly undifferentiated hexaploid genome structure.</title>
        <authorList>
            <person name="Kagale S."/>
            <person name="Koh C."/>
            <person name="Nixon J."/>
            <person name="Bollina V."/>
            <person name="Clarke W.E."/>
            <person name="Tuteja R."/>
            <person name="Spillane C."/>
            <person name="Robinson S.J."/>
            <person name="Links M.G."/>
            <person name="Clarke C."/>
            <person name="Higgins E.E."/>
            <person name="Huebert T."/>
            <person name="Sharpe A.G."/>
            <person name="Parkin I.A."/>
        </authorList>
    </citation>
    <scope>NUCLEOTIDE SEQUENCE [LARGE SCALE GENOMIC DNA]</scope>
    <source>
        <strain evidence="8">cv. DH55</strain>
    </source>
</reference>
<feature type="transmembrane region" description="Helical" evidence="7">
    <location>
        <begin position="232"/>
        <end position="257"/>
    </location>
</feature>
<evidence type="ECO:0000256" key="6">
    <source>
        <dbReference type="ARBA" id="ARBA00023136"/>
    </source>
</evidence>
<dbReference type="Pfam" id="PF16913">
    <property type="entry name" value="PUNUT"/>
    <property type="match status" value="1"/>
</dbReference>
<keyword evidence="6 7" id="KW-0472">Membrane</keyword>
<feature type="transmembrane region" description="Helical" evidence="7">
    <location>
        <begin position="277"/>
        <end position="303"/>
    </location>
</feature>
<dbReference type="GeneID" id="104786187"/>
<accession>A0ABM0Z3C5</accession>
<evidence type="ECO:0000256" key="4">
    <source>
        <dbReference type="ARBA" id="ARBA00022692"/>
    </source>
</evidence>
<keyword evidence="5 7" id="KW-1133">Transmembrane helix</keyword>
<dbReference type="InterPro" id="IPR030182">
    <property type="entry name" value="PUP_plant"/>
</dbReference>
<dbReference type="SUPFAM" id="SSF103481">
    <property type="entry name" value="Multidrug resistance efflux transporter EmrE"/>
    <property type="match status" value="1"/>
</dbReference>
<sequence>MFPPEVHNCFFDATTNSKQAHHWLRKKKQMVMKMKSVRLIVNSIFLAIGDCGGPLMMRLYFHNGGARIWFSSFLQTVGCPLILFPLLFSFLRRRRLEEQEKTSLFLMKPPLFIASVVVGLLVGFDNYLYSYGLAYIPVSTESLIISAQLGFTALFAFFMVKQKITPFTINAIVLLTVGAVVLAINSDSDKLANETHKEYVVGFLMTVGAALLYAFILPLVELSYKKSCQRVTYTLVLEFQMVLCFVATCFCLVGMLVAGDFKVIAREARDFKLGESLYYVVVVFTAVIWQAFFVGAIGLIFCVSSLVSGIMVSALLPVTVVLAVICFQEKFQAGKGVALALSLWGSVSYFYGQFKSEEKNKAQKTQETQLSQLPVTNYVA</sequence>
<reference evidence="9" key="2">
    <citation type="submission" date="2025-08" db="UniProtKB">
        <authorList>
            <consortium name="RefSeq"/>
        </authorList>
    </citation>
    <scope>IDENTIFICATION</scope>
    <source>
        <tissue evidence="9">Leaf</tissue>
    </source>
</reference>
<dbReference type="PANTHER" id="PTHR31376">
    <property type="entry name" value="OS09G0467300 PROTEIN-RELATED"/>
    <property type="match status" value="1"/>
</dbReference>
<protein>
    <recommendedName>
        <fullName evidence="7">Probable purine permease</fullName>
    </recommendedName>
</protein>
<keyword evidence="8" id="KW-1185">Reference proteome</keyword>
<dbReference type="PANTHER" id="PTHR31376:SF1">
    <property type="entry name" value="PURINE PERMEASE 2"/>
    <property type="match status" value="1"/>
</dbReference>
<feature type="transmembrane region" description="Helical" evidence="7">
    <location>
        <begin position="333"/>
        <end position="351"/>
    </location>
</feature>
<keyword evidence="3 7" id="KW-0813">Transport</keyword>
<evidence type="ECO:0000256" key="5">
    <source>
        <dbReference type="ARBA" id="ARBA00022989"/>
    </source>
</evidence>
<keyword evidence="4 7" id="KW-0812">Transmembrane</keyword>
<name>A0ABM0Z3C5_CAMSA</name>
<feature type="transmembrane region" description="Helical" evidence="7">
    <location>
        <begin position="199"/>
        <end position="220"/>
    </location>
</feature>
<feature type="transmembrane region" description="Helical" evidence="7">
    <location>
        <begin position="167"/>
        <end position="184"/>
    </location>
</feature>
<evidence type="ECO:0000313" key="9">
    <source>
        <dbReference type="RefSeq" id="XP_010509840.1"/>
    </source>
</evidence>
<feature type="transmembrane region" description="Helical" evidence="7">
    <location>
        <begin position="111"/>
        <end position="130"/>
    </location>
</feature>
<comment type="subcellular location">
    <subcellularLocation>
        <location evidence="1 7">Membrane</location>
        <topology evidence="1 7">Multi-pass membrane protein</topology>
    </subcellularLocation>
</comment>
<evidence type="ECO:0000313" key="8">
    <source>
        <dbReference type="Proteomes" id="UP000694864"/>
    </source>
</evidence>
<gene>
    <name evidence="9" type="primary">LOC104786187</name>
</gene>
<evidence type="ECO:0000256" key="1">
    <source>
        <dbReference type="ARBA" id="ARBA00004141"/>
    </source>
</evidence>